<dbReference type="Proteomes" id="UP000007347">
    <property type="component" value="Chromosome"/>
</dbReference>
<dbReference type="InterPro" id="IPR029063">
    <property type="entry name" value="SAM-dependent_MTases_sf"/>
</dbReference>
<dbReference type="SUPFAM" id="SSF53335">
    <property type="entry name" value="S-adenosyl-L-methionine-dependent methyltransferases"/>
    <property type="match status" value="1"/>
</dbReference>
<dbReference type="GO" id="GO:0032259">
    <property type="term" value="P:methylation"/>
    <property type="evidence" value="ECO:0007669"/>
    <property type="project" value="UniProtKB-KW"/>
</dbReference>
<dbReference type="EMBL" id="FO203503">
    <property type="protein sequence ID" value="CCK81986.1"/>
    <property type="molecule type" value="Genomic_DNA"/>
</dbReference>
<dbReference type="GO" id="GO:0008276">
    <property type="term" value="F:protein methyltransferase activity"/>
    <property type="evidence" value="ECO:0007669"/>
    <property type="project" value="TreeGrafter"/>
</dbReference>
<keyword evidence="2 3" id="KW-0808">Transferase</keyword>
<organism evidence="3 4">
    <name type="scientific">Desulfobacula toluolica (strain DSM 7467 / Tol2)</name>
    <dbReference type="NCBI Taxonomy" id="651182"/>
    <lineage>
        <taxon>Bacteria</taxon>
        <taxon>Pseudomonadati</taxon>
        <taxon>Thermodesulfobacteriota</taxon>
        <taxon>Desulfobacteria</taxon>
        <taxon>Desulfobacterales</taxon>
        <taxon>Desulfobacteraceae</taxon>
        <taxon>Desulfobacula</taxon>
    </lineage>
</organism>
<dbReference type="RefSeq" id="WP_014959168.1">
    <property type="nucleotide sequence ID" value="NC_018645.1"/>
</dbReference>
<keyword evidence="3" id="KW-0689">Ribosomal protein</keyword>
<evidence type="ECO:0000313" key="3">
    <source>
        <dbReference type="EMBL" id="CCK81986.1"/>
    </source>
</evidence>
<evidence type="ECO:0000256" key="2">
    <source>
        <dbReference type="ARBA" id="ARBA00022679"/>
    </source>
</evidence>
<keyword evidence="4" id="KW-1185">Reference proteome</keyword>
<evidence type="ECO:0000313" key="4">
    <source>
        <dbReference type="Proteomes" id="UP000007347"/>
    </source>
</evidence>
<reference evidence="3 4" key="1">
    <citation type="journal article" date="2013" name="Environ. Microbiol.">
        <title>Complete genome, catabolic sub-proteomes and key-metabolites of Desulfobacula toluolica Tol2, a marine, aromatic compound-degrading, sulfate-reducing bacterium.</title>
        <authorList>
            <person name="Wohlbrand L."/>
            <person name="Jacob J.H."/>
            <person name="Kube M."/>
            <person name="Mussmann M."/>
            <person name="Jarling R."/>
            <person name="Beck A."/>
            <person name="Amann R."/>
            <person name="Wilkes H."/>
            <person name="Reinhardt R."/>
            <person name="Rabus R."/>
        </authorList>
    </citation>
    <scope>NUCLEOTIDE SEQUENCE [LARGE SCALE GENOMIC DNA]</scope>
    <source>
        <strain evidence="4">DSM 7467 / Tol2</strain>
    </source>
</reference>
<dbReference type="AlphaFoldDB" id="K0NKA3"/>
<protein>
    <submittedName>
        <fullName evidence="3">PrmA: ribosomal protein L11 methyltransferase</fullName>
        <ecNumber evidence="3">2.1.1.-</ecNumber>
    </submittedName>
</protein>
<dbReference type="InterPro" id="IPR050078">
    <property type="entry name" value="Ribosomal_L11_MeTrfase_PrmA"/>
</dbReference>
<keyword evidence="1 3" id="KW-0489">Methyltransferase</keyword>
<dbReference type="PANTHER" id="PTHR43648:SF1">
    <property type="entry name" value="ELECTRON TRANSFER FLAVOPROTEIN BETA SUBUNIT LYSINE METHYLTRANSFERASE"/>
    <property type="match status" value="1"/>
</dbReference>
<keyword evidence="3" id="KW-0687">Ribonucleoprotein</keyword>
<dbReference type="KEGG" id="dto:TOL2_C38300"/>
<name>K0NKA3_DESTT</name>
<proteinExistence type="predicted"/>
<accession>K0NKA3</accession>
<dbReference type="GO" id="GO:0005840">
    <property type="term" value="C:ribosome"/>
    <property type="evidence" value="ECO:0007669"/>
    <property type="project" value="UniProtKB-KW"/>
</dbReference>
<dbReference type="HOGENOM" id="CLU_049382_2_0_7"/>
<sequence length="274" mass="31070">MINPYNNLYIYYFDGVPLVDETVQGSDCFLGTWVEETMAFLFFSSLCDDVVEEILEKNEGISLVEKYEMTGEQWHGDKIEPYCVESLCIYPPWNRPALDDETIKGIQLDPGVVFGTGRHQTTEDCLYLIHRLCTRHKIRSVLDIGTGTGLLSLGAAVLGCNPVMACDFNHLAVKTTLNNIRLNKFEEQILAFQAKGEEIMNIPCDLLVANIHYDVMRIMIESPYLLEKKWFILSGLLNSEAKKVLASLSQKNVHIIERRCPDGIWNTILGKSLE</sequence>
<evidence type="ECO:0000256" key="1">
    <source>
        <dbReference type="ARBA" id="ARBA00022603"/>
    </source>
</evidence>
<dbReference type="STRING" id="651182.TOL2_C38300"/>
<dbReference type="CDD" id="cd02440">
    <property type="entry name" value="AdoMet_MTases"/>
    <property type="match status" value="1"/>
</dbReference>
<dbReference type="EC" id="2.1.1.-" evidence="3"/>
<dbReference type="OrthoDB" id="9785995at2"/>
<dbReference type="Gene3D" id="3.40.50.150">
    <property type="entry name" value="Vaccinia Virus protein VP39"/>
    <property type="match status" value="1"/>
</dbReference>
<dbReference type="PANTHER" id="PTHR43648">
    <property type="entry name" value="ELECTRON TRANSFER FLAVOPROTEIN BETA SUBUNIT LYSINE METHYLTRANSFERASE"/>
    <property type="match status" value="1"/>
</dbReference>
<gene>
    <name evidence="3" type="primary">prmA</name>
    <name evidence="3" type="ordered locus">TOL2_C38300</name>
</gene>
<dbReference type="Pfam" id="PF06325">
    <property type="entry name" value="PrmA"/>
    <property type="match status" value="1"/>
</dbReference>